<name>A0A381VKH7_9ZZZZ</name>
<proteinExistence type="predicted"/>
<dbReference type="Gene3D" id="3.30.1360.120">
    <property type="entry name" value="Probable tRNA modification gtpase trme, domain 1"/>
    <property type="match status" value="1"/>
</dbReference>
<evidence type="ECO:0000259" key="1">
    <source>
        <dbReference type="Pfam" id="PF08669"/>
    </source>
</evidence>
<dbReference type="InterPro" id="IPR027266">
    <property type="entry name" value="TrmE/GcvT-like"/>
</dbReference>
<dbReference type="GO" id="GO:0005739">
    <property type="term" value="C:mitochondrion"/>
    <property type="evidence" value="ECO:0007669"/>
    <property type="project" value="TreeGrafter"/>
</dbReference>
<dbReference type="EMBL" id="UINC01009082">
    <property type="protein sequence ID" value="SVA40800.1"/>
    <property type="molecule type" value="Genomic_DNA"/>
</dbReference>
<dbReference type="PANTHER" id="PTHR43757:SF2">
    <property type="entry name" value="AMINOMETHYLTRANSFERASE, MITOCHONDRIAL"/>
    <property type="match status" value="1"/>
</dbReference>
<organism evidence="2">
    <name type="scientific">marine metagenome</name>
    <dbReference type="NCBI Taxonomy" id="408172"/>
    <lineage>
        <taxon>unclassified sequences</taxon>
        <taxon>metagenomes</taxon>
        <taxon>ecological metagenomes</taxon>
    </lineage>
</organism>
<evidence type="ECO:0000313" key="2">
    <source>
        <dbReference type="EMBL" id="SVA40800.1"/>
    </source>
</evidence>
<accession>A0A381VKH7</accession>
<dbReference type="InterPro" id="IPR013977">
    <property type="entry name" value="GcvT_C"/>
</dbReference>
<gene>
    <name evidence="2" type="ORF">METZ01_LOCUS93654</name>
</gene>
<dbReference type="InterPro" id="IPR028896">
    <property type="entry name" value="GcvT/YgfZ/DmdA"/>
</dbReference>
<feature type="non-terminal residue" evidence="2">
    <location>
        <position position="1"/>
    </location>
</feature>
<dbReference type="AlphaFoldDB" id="A0A381VKH7"/>
<sequence>QFINWKKDFIGKQASLKEREKGSEKKLSVMVVDTLDIDVINDEAIMQEDKCIGYVTSGGYAHHVQKSIAMGYLPIEMSKKDTKVEIEINGKFYSATVVCDPLYDPRGLKMRS</sequence>
<dbReference type="Pfam" id="PF08669">
    <property type="entry name" value="GCV_T_C"/>
    <property type="match status" value="1"/>
</dbReference>
<dbReference type="InterPro" id="IPR029043">
    <property type="entry name" value="GcvT/YgfZ_C"/>
</dbReference>
<dbReference type="PANTHER" id="PTHR43757">
    <property type="entry name" value="AMINOMETHYLTRANSFERASE"/>
    <property type="match status" value="1"/>
</dbReference>
<feature type="domain" description="Aminomethyltransferase C-terminal" evidence="1">
    <location>
        <begin position="29"/>
        <end position="104"/>
    </location>
</feature>
<dbReference type="SUPFAM" id="SSF101790">
    <property type="entry name" value="Aminomethyltransferase beta-barrel domain"/>
    <property type="match status" value="1"/>
</dbReference>
<protein>
    <recommendedName>
        <fullName evidence="1">Aminomethyltransferase C-terminal domain-containing protein</fullName>
    </recommendedName>
</protein>
<reference evidence="2" key="1">
    <citation type="submission" date="2018-05" db="EMBL/GenBank/DDBJ databases">
        <authorList>
            <person name="Lanie J.A."/>
            <person name="Ng W.-L."/>
            <person name="Kazmierczak K.M."/>
            <person name="Andrzejewski T.M."/>
            <person name="Davidsen T.M."/>
            <person name="Wayne K.J."/>
            <person name="Tettelin H."/>
            <person name="Glass J.I."/>
            <person name="Rusch D."/>
            <person name="Podicherti R."/>
            <person name="Tsui H.-C.T."/>
            <person name="Winkler M.E."/>
        </authorList>
    </citation>
    <scope>NUCLEOTIDE SEQUENCE</scope>
</reference>